<dbReference type="SUPFAM" id="SSF55961">
    <property type="entry name" value="Bet v1-like"/>
    <property type="match status" value="1"/>
</dbReference>
<proteinExistence type="predicted"/>
<name>A0A365PE24_9ACTN</name>
<evidence type="ECO:0000313" key="2">
    <source>
        <dbReference type="Proteomes" id="UP000252187"/>
    </source>
</evidence>
<dbReference type="Pfam" id="PF10604">
    <property type="entry name" value="Polyketide_cyc2"/>
    <property type="match status" value="1"/>
</dbReference>
<dbReference type="Gene3D" id="3.30.530.20">
    <property type="match status" value="1"/>
</dbReference>
<accession>A0A365PE24</accession>
<reference evidence="1 2" key="1">
    <citation type="submission" date="2018-06" db="EMBL/GenBank/DDBJ databases">
        <title>Whole genome sequencing of four bacterial strains from South Shetland trench revealing bio-synthetic gene clusters.</title>
        <authorList>
            <person name="Abdel-Mageed W.M."/>
            <person name="Lehri B."/>
            <person name="Jarmusch S.A."/>
            <person name="Miranda K."/>
            <person name="Goodfellow M."/>
            <person name="Jaspars M."/>
            <person name="Karlyshev A.V."/>
        </authorList>
    </citation>
    <scope>NUCLEOTIDE SEQUENCE [LARGE SCALE GENOMIC DNA]</scope>
    <source>
        <strain evidence="1 2">SST1</strain>
    </source>
</reference>
<dbReference type="EMBL" id="QNTT01000001">
    <property type="protein sequence ID" value="RBA41023.1"/>
    <property type="molecule type" value="Genomic_DNA"/>
</dbReference>
<dbReference type="InterPro" id="IPR023393">
    <property type="entry name" value="START-like_dom_sf"/>
</dbReference>
<gene>
    <name evidence="1" type="ORF">DQ226_00445</name>
</gene>
<sequence>MWTTELRMHVDAETVWSVITDVQTWPRWGPTVSGARIDGDSGLRARTRGTVRTAVGLSLPFEITEFVEGRLWAWKVAGVSATRHEVIEVPGGCVLSFGAPVWAAGYLPVLAIALPRIERISVERAHLEGSASEGAWIADQDGGM</sequence>
<dbReference type="AlphaFoldDB" id="A0A365PE24"/>
<protein>
    <submittedName>
        <fullName evidence="1">SRPBCC family protein</fullName>
    </submittedName>
</protein>
<comment type="caution">
    <text evidence="1">The sequence shown here is derived from an EMBL/GenBank/DDBJ whole genome shotgun (WGS) entry which is preliminary data.</text>
</comment>
<dbReference type="Proteomes" id="UP000252187">
    <property type="component" value="Unassembled WGS sequence"/>
</dbReference>
<dbReference type="InterPro" id="IPR019587">
    <property type="entry name" value="Polyketide_cyclase/dehydratase"/>
</dbReference>
<organism evidence="1 2">
    <name type="scientific">Dietzia maris</name>
    <dbReference type="NCBI Taxonomy" id="37915"/>
    <lineage>
        <taxon>Bacteria</taxon>
        <taxon>Bacillati</taxon>
        <taxon>Actinomycetota</taxon>
        <taxon>Actinomycetes</taxon>
        <taxon>Mycobacteriales</taxon>
        <taxon>Dietziaceae</taxon>
        <taxon>Dietzia</taxon>
    </lineage>
</organism>
<evidence type="ECO:0000313" key="1">
    <source>
        <dbReference type="EMBL" id="RBA41023.1"/>
    </source>
</evidence>